<protein>
    <submittedName>
        <fullName evidence="5">Insulinase family protein</fullName>
    </submittedName>
</protein>
<proteinExistence type="inferred from homology"/>
<dbReference type="InterPro" id="IPR011765">
    <property type="entry name" value="Pept_M16_N"/>
</dbReference>
<keyword evidence="2" id="KW-0175">Coiled coil</keyword>
<dbReference type="Pfam" id="PF05193">
    <property type="entry name" value="Peptidase_M16_C"/>
    <property type="match status" value="1"/>
</dbReference>
<dbReference type="PANTHER" id="PTHR11851:SF49">
    <property type="entry name" value="MITOCHONDRIAL-PROCESSING PEPTIDASE SUBUNIT ALPHA"/>
    <property type="match status" value="1"/>
</dbReference>
<sequence length="406" mass="47294">MKEIILDNNLKLIYKHSESELTSICISLNAGAGIEVEKIGVAHAVEHMVYKGTKTKSESQINEQLSSIFGFQNAMTNYPYVIYYGTLLNEDLNSGVELFSDIILNPEFDEKGFKEEMEVIKEELDEWDEEIEQFCEDKLFYNIFNKRRIKNPIIGTKESLDNLTVTDLKRFYEENYFPENTSISVITSIDFNSVKEIIDKYFGMWKSKVISRNSYVNNIEYEKIDASKIQITKRQGIKNAKVQMIFPLDKLNFKELNAFRLFNQYFGEGVNSVLFDALRTKNSLVYDVITRISNENYLKMYKITFTTSKENVNKAVELVMNLIKEINFKVELEIKLDSLIKSYKLKRLFREEQSIILAKELATYDTMFGDYNIYENELGKIDEITETDILNSAKKVLKNSAVQVVW</sequence>
<dbReference type="SUPFAM" id="SSF63411">
    <property type="entry name" value="LuxS/MPP-like metallohydrolase"/>
    <property type="match status" value="2"/>
</dbReference>
<feature type="domain" description="Peptidase M16 C-terminal" evidence="4">
    <location>
        <begin position="162"/>
        <end position="326"/>
    </location>
</feature>
<evidence type="ECO:0000313" key="5">
    <source>
        <dbReference type="EMBL" id="NAS17337.1"/>
    </source>
</evidence>
<dbReference type="Proteomes" id="UP000474042">
    <property type="component" value="Unassembled WGS sequence"/>
</dbReference>
<reference evidence="5 6" key="1">
    <citation type="submission" date="2020-01" db="EMBL/GenBank/DDBJ databases">
        <title>Genome sequence of a 1,3-propanediol producer, Clostridium butyricum S3.</title>
        <authorList>
            <person name="Zhou J."/>
        </authorList>
    </citation>
    <scope>NUCLEOTIDE SEQUENCE [LARGE SCALE GENOMIC DNA]</scope>
    <source>
        <strain evidence="5 6">S3</strain>
    </source>
</reference>
<dbReference type="EMBL" id="WOFV02000011">
    <property type="protein sequence ID" value="NAS17337.1"/>
    <property type="molecule type" value="Genomic_DNA"/>
</dbReference>
<organism evidence="5 6">
    <name type="scientific">Clostridium butyricum</name>
    <dbReference type="NCBI Taxonomy" id="1492"/>
    <lineage>
        <taxon>Bacteria</taxon>
        <taxon>Bacillati</taxon>
        <taxon>Bacillota</taxon>
        <taxon>Clostridia</taxon>
        <taxon>Eubacteriales</taxon>
        <taxon>Clostridiaceae</taxon>
        <taxon>Clostridium</taxon>
    </lineage>
</organism>
<feature type="coiled-coil region" evidence="2">
    <location>
        <begin position="110"/>
        <end position="137"/>
    </location>
</feature>
<dbReference type="Gene3D" id="3.30.830.10">
    <property type="entry name" value="Metalloenzyme, LuxS/M16 peptidase-like"/>
    <property type="match status" value="2"/>
</dbReference>
<gene>
    <name evidence="5" type="ORF">GND98_005495</name>
</gene>
<dbReference type="PANTHER" id="PTHR11851">
    <property type="entry name" value="METALLOPROTEASE"/>
    <property type="match status" value="1"/>
</dbReference>
<evidence type="ECO:0000256" key="2">
    <source>
        <dbReference type="SAM" id="Coils"/>
    </source>
</evidence>
<accession>A0A6L9EL47</accession>
<feature type="domain" description="Peptidase M16 N-terminal" evidence="3">
    <location>
        <begin position="15"/>
        <end position="157"/>
    </location>
</feature>
<dbReference type="InterPro" id="IPR050361">
    <property type="entry name" value="MPP/UQCRC_Complex"/>
</dbReference>
<evidence type="ECO:0000259" key="3">
    <source>
        <dbReference type="Pfam" id="PF00675"/>
    </source>
</evidence>
<evidence type="ECO:0000259" key="4">
    <source>
        <dbReference type="Pfam" id="PF05193"/>
    </source>
</evidence>
<comment type="similarity">
    <text evidence="1">Belongs to the peptidase M16 family.</text>
</comment>
<dbReference type="AlphaFoldDB" id="A0A6L9EL47"/>
<comment type="caution">
    <text evidence="5">The sequence shown here is derived from an EMBL/GenBank/DDBJ whole genome shotgun (WGS) entry which is preliminary data.</text>
</comment>
<name>A0A6L9EL47_CLOBU</name>
<dbReference type="InterPro" id="IPR011249">
    <property type="entry name" value="Metalloenz_LuxS/M16"/>
</dbReference>
<dbReference type="Pfam" id="PF00675">
    <property type="entry name" value="Peptidase_M16"/>
    <property type="match status" value="1"/>
</dbReference>
<evidence type="ECO:0000313" key="6">
    <source>
        <dbReference type="Proteomes" id="UP000474042"/>
    </source>
</evidence>
<dbReference type="GO" id="GO:0046872">
    <property type="term" value="F:metal ion binding"/>
    <property type="evidence" value="ECO:0007669"/>
    <property type="project" value="InterPro"/>
</dbReference>
<dbReference type="InterPro" id="IPR007863">
    <property type="entry name" value="Peptidase_M16_C"/>
</dbReference>
<evidence type="ECO:0000256" key="1">
    <source>
        <dbReference type="ARBA" id="ARBA00007261"/>
    </source>
</evidence>